<feature type="domain" description="Thiamine pyrophosphate enzyme N-terminal TPP-binding" evidence="4">
    <location>
        <begin position="24"/>
        <end position="124"/>
    </location>
</feature>
<keyword evidence="2" id="KW-0786">Thiamine pyrophosphate</keyword>
<dbReference type="GO" id="GO:0009097">
    <property type="term" value="P:isoleucine biosynthetic process"/>
    <property type="evidence" value="ECO:0007669"/>
    <property type="project" value="TreeGrafter"/>
</dbReference>
<evidence type="ECO:0000256" key="1">
    <source>
        <dbReference type="ARBA" id="ARBA00007812"/>
    </source>
</evidence>
<proteinExistence type="inferred from homology"/>
<dbReference type="RefSeq" id="WP_099143139.1">
    <property type="nucleotide sequence ID" value="NZ_CAWNOR010000065.1"/>
</dbReference>
<evidence type="ECO:0000256" key="2">
    <source>
        <dbReference type="ARBA" id="ARBA00023052"/>
    </source>
</evidence>
<organism evidence="5 6">
    <name type="scientific">Xenorhabdus kozodoii</name>
    <dbReference type="NCBI Taxonomy" id="351676"/>
    <lineage>
        <taxon>Bacteria</taxon>
        <taxon>Pseudomonadati</taxon>
        <taxon>Pseudomonadota</taxon>
        <taxon>Gammaproteobacteria</taxon>
        <taxon>Enterobacterales</taxon>
        <taxon>Morganellaceae</taxon>
        <taxon>Xenorhabdus</taxon>
    </lineage>
</organism>
<dbReference type="PANTHER" id="PTHR18968:SF13">
    <property type="entry name" value="ACETOLACTATE SYNTHASE CATALYTIC SUBUNIT, MITOCHONDRIAL"/>
    <property type="match status" value="1"/>
</dbReference>
<dbReference type="OrthoDB" id="9773408at2"/>
<dbReference type="PANTHER" id="PTHR18968">
    <property type="entry name" value="THIAMINE PYROPHOSPHATE ENZYMES"/>
    <property type="match status" value="1"/>
</dbReference>
<keyword evidence="6" id="KW-1185">Reference proteome</keyword>
<evidence type="ECO:0000259" key="4">
    <source>
        <dbReference type="Pfam" id="PF02776"/>
    </source>
</evidence>
<dbReference type="GO" id="GO:0030976">
    <property type="term" value="F:thiamine pyrophosphate binding"/>
    <property type="evidence" value="ECO:0007669"/>
    <property type="project" value="InterPro"/>
</dbReference>
<dbReference type="SUPFAM" id="SSF52518">
    <property type="entry name" value="Thiamin diphosphate-binding fold (THDP-binding)"/>
    <property type="match status" value="2"/>
</dbReference>
<gene>
    <name evidence="5" type="ORF">Xkoz_03363</name>
</gene>
<sequence length="572" mass="62795">MKDNFIVPFTSDSLEIDIEHYYFSDWLKKYLQEHGIDTFVFNPGASFRGLHDSLVNDGDTKVIMACHEEIAVAFAHGYYKASKRLVCVLIHANVGLLHGAMAIFNAWCDRIPLLCLVGNGPIDAGKRRPWIDWIHTAHDILAPIRGYTALSAVSTDQWGTAHDIRRAIRTVMSESRLGPAVVAIDSDHQESLVEKRVLRLGPVDIDKNISVIQSQHIQRVAKFLSLAKRPLIIVERAGRQKGFMLALENLSNALNVKIPVLECGYYENAITRDSEHHWIRLESAILNAPPDVVLALDTVDPLSYLGTLIDTECLKESVFISVNTPGIALSGWSSDAGIESPGIIYEGDIVKFLQSTAKYVEPHISPISICMKQKEFSESVLKHAIQTISDTFDAAAVNIRIVNGGSTQIDQTIRFVFHFKHEAQFLGMNGGGGLGYGLPASLGAAAAIQEDNTGELAVAFLGDGDFLYTPSSLWTAAAKNIPVLLIVVNNGQYYNSLEHAKIVSKNRQRSTSPRVATTFDELSVDFVSLAHSFGIQAGNVVAEDNSALSTAILHAISYIREKSCPFLINMQV</sequence>
<dbReference type="InterPro" id="IPR012001">
    <property type="entry name" value="Thiamin_PyroP_enz_TPP-bd_dom"/>
</dbReference>
<dbReference type="GO" id="GO:0003984">
    <property type="term" value="F:acetolactate synthase activity"/>
    <property type="evidence" value="ECO:0007669"/>
    <property type="project" value="TreeGrafter"/>
</dbReference>
<reference evidence="5 6" key="1">
    <citation type="journal article" date="2017" name="Nat. Microbiol.">
        <title>Natural product diversity associated with the nematode symbionts Photorhabdus and Xenorhabdus.</title>
        <authorList>
            <person name="Tobias N.J."/>
            <person name="Wolff H."/>
            <person name="Djahanschiri B."/>
            <person name="Grundmann F."/>
            <person name="Kronenwerth M."/>
            <person name="Shi Y.M."/>
            <person name="Simonyi S."/>
            <person name="Grun P."/>
            <person name="Shapiro-Ilan D."/>
            <person name="Pidot S.J."/>
            <person name="Stinear T.P."/>
            <person name="Ebersberger I."/>
            <person name="Bode H.B."/>
        </authorList>
    </citation>
    <scope>NUCLEOTIDE SEQUENCE [LARGE SCALE GENOMIC DNA]</scope>
    <source>
        <strain evidence="5 6">DSM 17907</strain>
    </source>
</reference>
<dbReference type="GO" id="GO:0005948">
    <property type="term" value="C:acetolactate synthase complex"/>
    <property type="evidence" value="ECO:0007669"/>
    <property type="project" value="TreeGrafter"/>
</dbReference>
<name>A0A2D0L234_9GAMM</name>
<dbReference type="CDD" id="cd07035">
    <property type="entry name" value="TPP_PYR_POX_like"/>
    <property type="match status" value="1"/>
</dbReference>
<dbReference type="GO" id="GO:0009099">
    <property type="term" value="P:L-valine biosynthetic process"/>
    <property type="evidence" value="ECO:0007669"/>
    <property type="project" value="TreeGrafter"/>
</dbReference>
<dbReference type="Gene3D" id="3.40.50.970">
    <property type="match status" value="2"/>
</dbReference>
<evidence type="ECO:0000259" key="3">
    <source>
        <dbReference type="Pfam" id="PF02775"/>
    </source>
</evidence>
<dbReference type="Gene3D" id="3.40.50.1220">
    <property type="entry name" value="TPP-binding domain"/>
    <property type="match status" value="1"/>
</dbReference>
<dbReference type="GO" id="GO:0050660">
    <property type="term" value="F:flavin adenine dinucleotide binding"/>
    <property type="evidence" value="ECO:0007669"/>
    <property type="project" value="TreeGrafter"/>
</dbReference>
<evidence type="ECO:0000313" key="6">
    <source>
        <dbReference type="Proteomes" id="UP000221101"/>
    </source>
</evidence>
<protein>
    <submittedName>
        <fullName evidence="5">Acetolactate synthase catalytic subunit</fullName>
    </submittedName>
</protein>
<dbReference type="InterPro" id="IPR011766">
    <property type="entry name" value="TPP_enzyme_TPP-bd"/>
</dbReference>
<dbReference type="EMBL" id="NJCX01000030">
    <property type="protein sequence ID" value="PHM69741.1"/>
    <property type="molecule type" value="Genomic_DNA"/>
</dbReference>
<dbReference type="InterPro" id="IPR029061">
    <property type="entry name" value="THDP-binding"/>
</dbReference>
<comment type="caution">
    <text evidence="5">The sequence shown here is derived from an EMBL/GenBank/DDBJ whole genome shotgun (WGS) entry which is preliminary data.</text>
</comment>
<dbReference type="Pfam" id="PF02775">
    <property type="entry name" value="TPP_enzyme_C"/>
    <property type="match status" value="1"/>
</dbReference>
<dbReference type="InterPro" id="IPR045229">
    <property type="entry name" value="TPP_enz"/>
</dbReference>
<feature type="domain" description="Thiamine pyrophosphate enzyme TPP-binding" evidence="3">
    <location>
        <begin position="414"/>
        <end position="568"/>
    </location>
</feature>
<accession>A0A2D0L234</accession>
<evidence type="ECO:0000313" key="5">
    <source>
        <dbReference type="EMBL" id="PHM69741.1"/>
    </source>
</evidence>
<comment type="similarity">
    <text evidence="1">Belongs to the TPP enzyme family.</text>
</comment>
<dbReference type="Proteomes" id="UP000221101">
    <property type="component" value="Unassembled WGS sequence"/>
</dbReference>
<dbReference type="AlphaFoldDB" id="A0A2D0L234"/>
<dbReference type="Pfam" id="PF02776">
    <property type="entry name" value="TPP_enzyme_N"/>
    <property type="match status" value="1"/>
</dbReference>